<keyword evidence="1" id="KW-0597">Phosphoprotein</keyword>
<proteinExistence type="predicted"/>
<evidence type="ECO:0000313" key="5">
    <source>
        <dbReference type="EMBL" id="MBO1323279.1"/>
    </source>
</evidence>
<dbReference type="InterPro" id="IPR001789">
    <property type="entry name" value="Sig_transdc_resp-reg_receiver"/>
</dbReference>
<reference evidence="5" key="1">
    <citation type="submission" date="2021-03" db="EMBL/GenBank/DDBJ databases">
        <authorList>
            <person name="Wang G."/>
        </authorList>
    </citation>
    <scope>NUCLEOTIDE SEQUENCE</scope>
    <source>
        <strain evidence="5">KCTC 12899</strain>
    </source>
</reference>
<evidence type="ECO:0000259" key="4">
    <source>
        <dbReference type="PROSITE" id="PS51832"/>
    </source>
</evidence>
<accession>A0A8J7U7R8</accession>
<dbReference type="SMART" id="SM00471">
    <property type="entry name" value="HDc"/>
    <property type="match status" value="1"/>
</dbReference>
<dbReference type="SUPFAM" id="SSF109604">
    <property type="entry name" value="HD-domain/PDEase-like"/>
    <property type="match status" value="1"/>
</dbReference>
<dbReference type="InterPro" id="IPR052020">
    <property type="entry name" value="Cyclic_di-GMP/3'3'-cGAMP_PDE"/>
</dbReference>
<dbReference type="InterPro" id="IPR037522">
    <property type="entry name" value="HD_GYP_dom"/>
</dbReference>
<dbReference type="SUPFAM" id="SSF52172">
    <property type="entry name" value="CheY-like"/>
    <property type="match status" value="1"/>
</dbReference>
<feature type="modified residue" description="4-aspartylphosphate" evidence="1">
    <location>
        <position position="54"/>
    </location>
</feature>
<dbReference type="AlphaFoldDB" id="A0A8J7U7R8"/>
<dbReference type="Proteomes" id="UP000664417">
    <property type="component" value="Unassembled WGS sequence"/>
</dbReference>
<dbReference type="InterPro" id="IPR011006">
    <property type="entry name" value="CheY-like_superfamily"/>
</dbReference>
<dbReference type="Gene3D" id="1.10.3210.10">
    <property type="entry name" value="Hypothetical protein af1432"/>
    <property type="match status" value="1"/>
</dbReference>
<comment type="caution">
    <text evidence="5">The sequence shown here is derived from an EMBL/GenBank/DDBJ whole genome shotgun (WGS) entry which is preliminary data.</text>
</comment>
<feature type="domain" description="Response regulatory" evidence="3">
    <location>
        <begin position="6"/>
        <end position="121"/>
    </location>
</feature>
<dbReference type="PROSITE" id="PS50110">
    <property type="entry name" value="RESPONSE_REGULATORY"/>
    <property type="match status" value="1"/>
</dbReference>
<evidence type="ECO:0000256" key="2">
    <source>
        <dbReference type="SAM" id="MobiDB-lite"/>
    </source>
</evidence>
<organism evidence="5 6">
    <name type="scientific">Acanthopleuribacter pedis</name>
    <dbReference type="NCBI Taxonomy" id="442870"/>
    <lineage>
        <taxon>Bacteria</taxon>
        <taxon>Pseudomonadati</taxon>
        <taxon>Acidobacteriota</taxon>
        <taxon>Holophagae</taxon>
        <taxon>Acanthopleuribacterales</taxon>
        <taxon>Acanthopleuribacteraceae</taxon>
        <taxon>Acanthopleuribacter</taxon>
    </lineage>
</organism>
<dbReference type="InterPro" id="IPR003607">
    <property type="entry name" value="HD/PDEase_dom"/>
</dbReference>
<feature type="region of interest" description="Disordered" evidence="2">
    <location>
        <begin position="329"/>
        <end position="351"/>
    </location>
</feature>
<dbReference type="PANTHER" id="PTHR45228:SF5">
    <property type="entry name" value="CYCLIC DI-GMP PHOSPHODIESTERASE VC_1348-RELATED"/>
    <property type="match status" value="1"/>
</dbReference>
<feature type="domain" description="HD-GYP" evidence="4">
    <location>
        <begin position="129"/>
        <end position="326"/>
    </location>
</feature>
<dbReference type="Gene3D" id="3.40.50.2300">
    <property type="match status" value="1"/>
</dbReference>
<dbReference type="PROSITE" id="PS51832">
    <property type="entry name" value="HD_GYP"/>
    <property type="match status" value="1"/>
</dbReference>
<dbReference type="Pfam" id="PF13487">
    <property type="entry name" value="HD_5"/>
    <property type="match status" value="1"/>
</dbReference>
<protein>
    <submittedName>
        <fullName evidence="5">Response regulator</fullName>
    </submittedName>
</protein>
<dbReference type="Pfam" id="PF00072">
    <property type="entry name" value="Response_reg"/>
    <property type="match status" value="1"/>
</dbReference>
<evidence type="ECO:0000259" key="3">
    <source>
        <dbReference type="PROSITE" id="PS50110"/>
    </source>
</evidence>
<keyword evidence="6" id="KW-1185">Reference proteome</keyword>
<dbReference type="CDD" id="cd00077">
    <property type="entry name" value="HDc"/>
    <property type="match status" value="1"/>
</dbReference>
<dbReference type="EMBL" id="JAFREP010000055">
    <property type="protein sequence ID" value="MBO1323279.1"/>
    <property type="molecule type" value="Genomic_DNA"/>
</dbReference>
<dbReference type="SMART" id="SM00448">
    <property type="entry name" value="REC"/>
    <property type="match status" value="1"/>
</dbReference>
<evidence type="ECO:0000313" key="6">
    <source>
        <dbReference type="Proteomes" id="UP000664417"/>
    </source>
</evidence>
<sequence length="351" mass="39207">MIDKPTLLIVDDEPDNLKILNSILGDNYRVLVAPNGEVAVRIAVSQNPNLILLDIVMPGMDGYEVCRLLQSNPKTKKIPILFATAKDGEMEEEHGLKVGAVDYITKPYKPPVIRARVQTHLQLVRVEALDQFADDAVFMLGEAGHYNDNDTGLHIWRMAAYAELLARANGWSKEAALILRRAAPMHDTGKIGIPDEILKAPRPLTPAEWVIMRTHCRIGYDILCRSDHPVFKMAADIALCHHEKWNGSGYPQGLTGEAIPISARIVAVCDVFDALTMQRPYKEAWSIEAAMQEIKNSTGSHFDPHLVNLFFEIEDQIVGIKQKWDTKEASHPSVKPLEGCHDPQTVHPHSR</sequence>
<evidence type="ECO:0000256" key="1">
    <source>
        <dbReference type="PROSITE-ProRule" id="PRU00169"/>
    </source>
</evidence>
<dbReference type="PANTHER" id="PTHR45228">
    <property type="entry name" value="CYCLIC DI-GMP PHOSPHODIESTERASE TM_0186-RELATED"/>
    <property type="match status" value="1"/>
</dbReference>
<gene>
    <name evidence="5" type="ORF">J3U88_32740</name>
</gene>
<dbReference type="GO" id="GO:0000160">
    <property type="term" value="P:phosphorelay signal transduction system"/>
    <property type="evidence" value="ECO:0007669"/>
    <property type="project" value="InterPro"/>
</dbReference>
<name>A0A8J7U7R8_9BACT</name>